<dbReference type="KEGG" id="dvm:DvMF_1179"/>
<protein>
    <submittedName>
        <fullName evidence="1">Extracellular solute-binding protein family 3</fullName>
    </submittedName>
</protein>
<dbReference type="PANTHER" id="PTHR35936:SF35">
    <property type="entry name" value="L-CYSTINE-BINDING PROTEIN TCYJ"/>
    <property type="match status" value="1"/>
</dbReference>
<organism evidence="1">
    <name type="scientific">Nitratidesulfovibrio vulgaris (strain DSM 19637 / Miyazaki F)</name>
    <name type="common">Desulfovibrio vulgaris</name>
    <dbReference type="NCBI Taxonomy" id="883"/>
    <lineage>
        <taxon>Bacteria</taxon>
        <taxon>Pseudomonadati</taxon>
        <taxon>Thermodesulfobacteriota</taxon>
        <taxon>Desulfovibrionia</taxon>
        <taxon>Desulfovibrionales</taxon>
        <taxon>Desulfovibrionaceae</taxon>
        <taxon>Nitratidesulfovibrio</taxon>
    </lineage>
</organism>
<name>B8DKH0_NITV9</name>
<dbReference type="STRING" id="883.DvMF_1179"/>
<sequence>MSPCPEAAGAAADSIAAAARDASGPGTGAGMGRGIARADGCASGPRVRGGLTGKLRWLLLAVALPVLVTAVPPASGARPADTRAAAPQTVATAPAPAARHIPPASASLHVLFDEDLPPYSYKGKGAQPGARGIYPELAAEAFRRLGLAATMVPAPWARAMAELNHECAGEGGGERSGKISGERSGECVGGHAGRRIGACGLYVTAQRLLLHDFSAPLFEEHLHLVFPASATIPEALAGAGGVVPAGFDGTATAGAGGTPLAALRGMRLGVVRGWSYGDTLDAAREAGAFIAEEAGSEAQNLLKVAGGRLDGAIVTREGALWLRERLGLTSLVTMAPHPLAVLPVHLAFRRQDAQHHLLRDFDASIRDMKADGTYARIVERALNGQ</sequence>
<dbReference type="PANTHER" id="PTHR35936">
    <property type="entry name" value="MEMBRANE-BOUND LYTIC MUREIN TRANSGLYCOSYLASE F"/>
    <property type="match status" value="1"/>
</dbReference>
<proteinExistence type="predicted"/>
<dbReference type="Gene3D" id="3.40.190.10">
    <property type="entry name" value="Periplasmic binding protein-like II"/>
    <property type="match status" value="3"/>
</dbReference>
<reference evidence="1" key="1">
    <citation type="submission" date="2008-10" db="EMBL/GenBank/DDBJ databases">
        <title>Complete sequence of Desulfovibrio vulgaris str. 'Miyazaki F'.</title>
        <authorList>
            <person name="Lucas S."/>
            <person name="Copeland A."/>
            <person name="Lapidus A."/>
            <person name="Glavina del Rio T."/>
            <person name="Dalin E."/>
            <person name="Tice H."/>
            <person name="Bruce D."/>
            <person name="Goodwin L."/>
            <person name="Pitluck S."/>
            <person name="Sims D."/>
            <person name="Brettin T."/>
            <person name="Detter J.C."/>
            <person name="Han C."/>
            <person name="Larimer F."/>
            <person name="Land M."/>
            <person name="Hauser L."/>
            <person name="Kyrpides N."/>
            <person name="Mikhailova N."/>
            <person name="Hazen T.C."/>
            <person name="Richardson P."/>
        </authorList>
    </citation>
    <scope>NUCLEOTIDE SEQUENCE</scope>
    <source>
        <strain evidence="1">Miyazaki F</strain>
    </source>
</reference>
<accession>B8DKH0</accession>
<dbReference type="HOGENOM" id="CLU_717149_0_0_7"/>
<gene>
    <name evidence="1" type="ordered locus">DvMF_1179</name>
</gene>
<dbReference type="AlphaFoldDB" id="B8DKH0"/>
<dbReference type="eggNOG" id="COG0834">
    <property type="taxonomic scope" value="Bacteria"/>
</dbReference>
<evidence type="ECO:0000313" key="1">
    <source>
        <dbReference type="EMBL" id="ACL08132.1"/>
    </source>
</evidence>
<dbReference type="SUPFAM" id="SSF53850">
    <property type="entry name" value="Periplasmic binding protein-like II"/>
    <property type="match status" value="1"/>
</dbReference>
<dbReference type="EMBL" id="CP001197">
    <property type="protein sequence ID" value="ACL08132.1"/>
    <property type="molecule type" value="Genomic_DNA"/>
</dbReference>